<dbReference type="Proteomes" id="UP000029556">
    <property type="component" value="Unassembled WGS sequence"/>
</dbReference>
<dbReference type="EMBL" id="JRNN01000070">
    <property type="protein sequence ID" value="KGF34378.1"/>
    <property type="molecule type" value="Genomic_DNA"/>
</dbReference>
<dbReference type="AlphaFoldDB" id="A0A095ZI53"/>
<evidence type="ECO:0000313" key="2">
    <source>
        <dbReference type="Proteomes" id="UP000029556"/>
    </source>
</evidence>
<protein>
    <submittedName>
        <fullName evidence="1">Uncharacterized protein</fullName>
    </submittedName>
</protein>
<proteinExistence type="predicted"/>
<accession>A0A095ZI53</accession>
<evidence type="ECO:0000313" key="1">
    <source>
        <dbReference type="EMBL" id="KGF34378.1"/>
    </source>
</evidence>
<organism evidence="1 2">
    <name type="scientific">Hoylesella buccalis DNF00853</name>
    <dbReference type="NCBI Taxonomy" id="1401074"/>
    <lineage>
        <taxon>Bacteria</taxon>
        <taxon>Pseudomonadati</taxon>
        <taxon>Bacteroidota</taxon>
        <taxon>Bacteroidia</taxon>
        <taxon>Bacteroidales</taxon>
        <taxon>Prevotellaceae</taxon>
        <taxon>Hoylesella</taxon>
    </lineage>
</organism>
<name>A0A095ZI53_9BACT</name>
<sequence length="64" mass="7653">MVFIFDVDLTYINESKGVEFQIKALYKAKIQIKIENLKHFCSIFCLKVNRKKCRRVRLEVMSII</sequence>
<reference evidence="1 2" key="1">
    <citation type="submission" date="2014-07" db="EMBL/GenBank/DDBJ databases">
        <authorList>
            <person name="McCorrison J."/>
            <person name="Sanka R."/>
            <person name="Torralba M."/>
            <person name="Gillis M."/>
            <person name="Haft D.H."/>
            <person name="Methe B."/>
            <person name="Sutton G."/>
            <person name="Nelson K.E."/>
        </authorList>
    </citation>
    <scope>NUCLEOTIDE SEQUENCE [LARGE SCALE GENOMIC DNA]</scope>
    <source>
        <strain evidence="1 2">DNF00853</strain>
    </source>
</reference>
<gene>
    <name evidence="1" type="ORF">HMPREF2137_08055</name>
</gene>
<comment type="caution">
    <text evidence="1">The sequence shown here is derived from an EMBL/GenBank/DDBJ whole genome shotgun (WGS) entry which is preliminary data.</text>
</comment>